<dbReference type="RefSeq" id="XP_062641144.1">
    <property type="nucleotide sequence ID" value="XM_062779090.1"/>
</dbReference>
<feature type="compositionally biased region" description="Basic residues" evidence="1">
    <location>
        <begin position="769"/>
        <end position="779"/>
    </location>
</feature>
<feature type="compositionally biased region" description="Low complexity" evidence="1">
    <location>
        <begin position="371"/>
        <end position="386"/>
    </location>
</feature>
<accession>A0AAN6ZRQ6</accession>
<dbReference type="AlphaFoldDB" id="A0AAN6ZRQ6"/>
<evidence type="ECO:0000313" key="3">
    <source>
        <dbReference type="Proteomes" id="UP001302676"/>
    </source>
</evidence>
<feature type="region of interest" description="Disordered" evidence="1">
    <location>
        <begin position="1"/>
        <end position="104"/>
    </location>
</feature>
<dbReference type="Proteomes" id="UP001302676">
    <property type="component" value="Unassembled WGS sequence"/>
</dbReference>
<evidence type="ECO:0000256" key="1">
    <source>
        <dbReference type="SAM" id="MobiDB-lite"/>
    </source>
</evidence>
<feature type="region of interest" description="Disordered" evidence="1">
    <location>
        <begin position="361"/>
        <end position="442"/>
    </location>
</feature>
<keyword evidence="3" id="KW-1185">Reference proteome</keyword>
<comment type="caution">
    <text evidence="2">The sequence shown here is derived from an EMBL/GenBank/DDBJ whole genome shotgun (WGS) entry which is preliminary data.</text>
</comment>
<dbReference type="GeneID" id="87815703"/>
<reference evidence="2" key="2">
    <citation type="submission" date="2023-05" db="EMBL/GenBank/DDBJ databases">
        <authorList>
            <consortium name="Lawrence Berkeley National Laboratory"/>
            <person name="Steindorff A."/>
            <person name="Hensen N."/>
            <person name="Bonometti L."/>
            <person name="Westerberg I."/>
            <person name="Brannstrom I.O."/>
            <person name="Guillou S."/>
            <person name="Cros-Aarteil S."/>
            <person name="Calhoun S."/>
            <person name="Haridas S."/>
            <person name="Kuo A."/>
            <person name="Mondo S."/>
            <person name="Pangilinan J."/>
            <person name="Riley R."/>
            <person name="Labutti K."/>
            <person name="Andreopoulos B."/>
            <person name="Lipzen A."/>
            <person name="Chen C."/>
            <person name="Yanf M."/>
            <person name="Daum C."/>
            <person name="Ng V."/>
            <person name="Clum A."/>
            <person name="Ohm R."/>
            <person name="Martin F."/>
            <person name="Silar P."/>
            <person name="Natvig D."/>
            <person name="Lalanne C."/>
            <person name="Gautier V."/>
            <person name="Ament-Velasquez S.L."/>
            <person name="Kruys A."/>
            <person name="Hutchinson M.I."/>
            <person name="Powell A.J."/>
            <person name="Barry K."/>
            <person name="Miller A.N."/>
            <person name="Grigoriev I.V."/>
            <person name="Debuchy R."/>
            <person name="Gladieux P."/>
            <person name="Thoren M.H."/>
            <person name="Johannesson H."/>
        </authorList>
    </citation>
    <scope>NUCLEOTIDE SEQUENCE</scope>
    <source>
        <strain evidence="2">CBS 141.50</strain>
    </source>
</reference>
<feature type="compositionally biased region" description="Low complexity" evidence="1">
    <location>
        <begin position="396"/>
        <end position="408"/>
    </location>
</feature>
<protein>
    <submittedName>
        <fullName evidence="2">Uncharacterized protein</fullName>
    </submittedName>
</protein>
<feature type="region of interest" description="Disordered" evidence="1">
    <location>
        <begin position="765"/>
        <end position="787"/>
    </location>
</feature>
<feature type="compositionally biased region" description="Low complexity" evidence="1">
    <location>
        <begin position="549"/>
        <end position="559"/>
    </location>
</feature>
<dbReference type="EMBL" id="MU853555">
    <property type="protein sequence ID" value="KAK4147773.1"/>
    <property type="molecule type" value="Genomic_DNA"/>
</dbReference>
<evidence type="ECO:0000313" key="2">
    <source>
        <dbReference type="EMBL" id="KAK4147773.1"/>
    </source>
</evidence>
<proteinExistence type="predicted"/>
<reference evidence="2" key="1">
    <citation type="journal article" date="2023" name="Mol. Phylogenet. Evol.">
        <title>Genome-scale phylogeny and comparative genomics of the fungal order Sordariales.</title>
        <authorList>
            <person name="Hensen N."/>
            <person name="Bonometti L."/>
            <person name="Westerberg I."/>
            <person name="Brannstrom I.O."/>
            <person name="Guillou S."/>
            <person name="Cros-Aarteil S."/>
            <person name="Calhoun S."/>
            <person name="Haridas S."/>
            <person name="Kuo A."/>
            <person name="Mondo S."/>
            <person name="Pangilinan J."/>
            <person name="Riley R."/>
            <person name="LaButti K."/>
            <person name="Andreopoulos B."/>
            <person name="Lipzen A."/>
            <person name="Chen C."/>
            <person name="Yan M."/>
            <person name="Daum C."/>
            <person name="Ng V."/>
            <person name="Clum A."/>
            <person name="Steindorff A."/>
            <person name="Ohm R.A."/>
            <person name="Martin F."/>
            <person name="Silar P."/>
            <person name="Natvig D.O."/>
            <person name="Lalanne C."/>
            <person name="Gautier V."/>
            <person name="Ament-Velasquez S.L."/>
            <person name="Kruys A."/>
            <person name="Hutchinson M.I."/>
            <person name="Powell A.J."/>
            <person name="Barry K."/>
            <person name="Miller A.N."/>
            <person name="Grigoriev I.V."/>
            <person name="Debuchy R."/>
            <person name="Gladieux P."/>
            <person name="Hiltunen Thoren M."/>
            <person name="Johannesson H."/>
        </authorList>
    </citation>
    <scope>NUCLEOTIDE SEQUENCE</scope>
    <source>
        <strain evidence="2">CBS 141.50</strain>
    </source>
</reference>
<feature type="region of interest" description="Disordered" evidence="1">
    <location>
        <begin position="505"/>
        <end position="566"/>
    </location>
</feature>
<organism evidence="2 3">
    <name type="scientific">Dichotomopilus funicola</name>
    <dbReference type="NCBI Taxonomy" id="1934379"/>
    <lineage>
        <taxon>Eukaryota</taxon>
        <taxon>Fungi</taxon>
        <taxon>Dikarya</taxon>
        <taxon>Ascomycota</taxon>
        <taxon>Pezizomycotina</taxon>
        <taxon>Sordariomycetes</taxon>
        <taxon>Sordariomycetidae</taxon>
        <taxon>Sordariales</taxon>
        <taxon>Chaetomiaceae</taxon>
        <taxon>Dichotomopilus</taxon>
    </lineage>
</organism>
<feature type="compositionally biased region" description="Low complexity" evidence="1">
    <location>
        <begin position="532"/>
        <end position="541"/>
    </location>
</feature>
<sequence>MSANMQSSERSSPGLLDNRPSSDLGPLKEAETSTRNRRTRRVARNAESFRYNRNRSVARSIATRIRTRSLARAEAEQQKQQQQQQEEEEQQQQQQQQEQADITANEAQNSTIPPQINEAVPKWRPSIALGSPLWVEGEDPNAIQIADRKVAQTRLWVEHYQGVPYFAQAYREAVEARAQMDESAEENTQPRSTLKSIHNAAIQDRLDVLRSILQDAQFPPERENIKAAIAGYESGTIPYSDSYTLLWAGRIVDRCLDFHAFTHDRSTLLDRYAAEYGPGWLWYEPPLSSAANGGGSNSGNGSRAMRGGPTVIARKGFCLESTPSRRQGTENMGHYNIRMGFRRRKLNVARPTAILKQAILHGNGNGHNHNHTSSPTTTTTTTTPQDNNHHNLRVITDPTTAPSTSSNPPSLPPAPPLSTHIPTIPQPDTSKPGCTIPDPDGPQIQFNMLLDSGATLPTLWAGDLPLLGIDPARYAAQSVRRVNTADSSLVSRVYEMDVRVFGGGEVERGEIGNGGNNDNNSSSNGHGSGRTPLPHQQQQKPQPTPPPRLTSVSSSSSSPEKVKEAEPTTLICTIPVLVFPGDSKQPNETPDIAPDRLSGLLPFHICYISGAAGSFKLWMGEERRDVLGAGRLPGHGRYGEILGDHNNIINNKINGRNNTNGGGTGRPFKRLPVATTIKLENWRSECLKTPDRVVFEHELDDGSAESGVLRDEDTVDGNIIMRAPQGGLGFDTPSRSMKPDGIQVVDLRGKRRRIQRDTTEFQANVVKPQTKRKAGRGGRHGPSSLAN</sequence>
<feature type="compositionally biased region" description="Polar residues" evidence="1">
    <location>
        <begin position="1"/>
        <end position="11"/>
    </location>
</feature>
<name>A0AAN6ZRQ6_9PEZI</name>
<feature type="compositionally biased region" description="Low complexity" evidence="1">
    <location>
        <begin position="516"/>
        <end position="525"/>
    </location>
</feature>
<gene>
    <name evidence="2" type="ORF">C8A04DRAFT_24326</name>
</gene>